<comment type="caution">
    <text evidence="1">The sequence shown here is derived from an EMBL/GenBank/DDBJ whole genome shotgun (WGS) entry which is preliminary data.</text>
</comment>
<name>A0A494XNU1_9BURK</name>
<dbReference type="AlphaFoldDB" id="A0A494XNU1"/>
<reference evidence="1 2" key="1">
    <citation type="submission" date="2018-10" db="EMBL/GenBank/DDBJ databases">
        <title>Paraburkholderia sp. 7MK8-2, isolated from soil.</title>
        <authorList>
            <person name="Gao Z.-H."/>
            <person name="Qiu L.-H."/>
        </authorList>
    </citation>
    <scope>NUCLEOTIDE SEQUENCE [LARGE SCALE GENOMIC DNA]</scope>
    <source>
        <strain evidence="1 2">7MK8-2</strain>
    </source>
</reference>
<accession>A0A494XNU1</accession>
<dbReference type="OrthoDB" id="8753293at2"/>
<organism evidence="1 2">
    <name type="scientific">Trinickia fusca</name>
    <dbReference type="NCBI Taxonomy" id="2419777"/>
    <lineage>
        <taxon>Bacteria</taxon>
        <taxon>Pseudomonadati</taxon>
        <taxon>Pseudomonadota</taxon>
        <taxon>Betaproteobacteria</taxon>
        <taxon>Burkholderiales</taxon>
        <taxon>Burkholderiaceae</taxon>
        <taxon>Trinickia</taxon>
    </lineage>
</organism>
<protein>
    <submittedName>
        <fullName evidence="1">Uncharacterized protein</fullName>
    </submittedName>
</protein>
<keyword evidence="2" id="KW-1185">Reference proteome</keyword>
<dbReference type="EMBL" id="RBZV01000001">
    <property type="protein sequence ID" value="RKP52310.1"/>
    <property type="molecule type" value="Genomic_DNA"/>
</dbReference>
<sequence length="239" mass="26076">MLVADCGTSAYVAYAGKTGVSTGWVRRDELKVTGHDTESLEWIKRAAHPTPTFQISFSPQYDRFLQNHVPVVHAYLGMSKRGSSPSLLSAVNEVIAVAFPKLVDNRYVVLESCRPHSCDEKGLLWVDTQTHTVIGALVHFVYGQSSPDTPLQRFLLIWSADADPEHLPGAFLNELEQWNEGEITLGARIDDALTFRVGAPFVSVRFAGRDGSITAISPTLLRPSAPRIAPANPSGAAKH</sequence>
<dbReference type="Proteomes" id="UP000280434">
    <property type="component" value="Unassembled WGS sequence"/>
</dbReference>
<evidence type="ECO:0000313" key="1">
    <source>
        <dbReference type="EMBL" id="RKP52310.1"/>
    </source>
</evidence>
<gene>
    <name evidence="1" type="ORF">D7S89_01920</name>
</gene>
<proteinExistence type="predicted"/>
<evidence type="ECO:0000313" key="2">
    <source>
        <dbReference type="Proteomes" id="UP000280434"/>
    </source>
</evidence>